<evidence type="ECO:0000256" key="1">
    <source>
        <dbReference type="SAM" id="Coils"/>
    </source>
</evidence>
<keyword evidence="1" id="KW-0175">Coiled coil</keyword>
<feature type="coiled-coil region" evidence="1">
    <location>
        <begin position="9"/>
        <end position="223"/>
    </location>
</feature>
<dbReference type="EMBL" id="JAHRIO010094573">
    <property type="protein sequence ID" value="MEQ2189894.1"/>
    <property type="molecule type" value="Genomic_DNA"/>
</dbReference>
<sequence>LEENYVGQVKPLTRELEDKSSQMAQMEKEINYLRTELEAQKEANTRSPSNTMKNLVERLKAQLTQKEKQLKALSKALLELRAEMTSAAEQQVIASAAQKEESLNVQMLVDKHTKDLKAQVQELNEEVQAAKESAKAARSRENILKEEVKGLNQDFQKYQKTLRRLQAEKEEREQEVKGLRQQVQRLTSSMQNQTEAAGKGALIENLQKKIRNLESDLEKRSDVKNIKDDHGKVCAPLKRY</sequence>
<evidence type="ECO:0000313" key="3">
    <source>
        <dbReference type="Proteomes" id="UP001476798"/>
    </source>
</evidence>
<name>A0ABV0Q2C6_9TELE</name>
<keyword evidence="3" id="KW-1185">Reference proteome</keyword>
<reference evidence="2 3" key="1">
    <citation type="submission" date="2021-06" db="EMBL/GenBank/DDBJ databases">
        <authorList>
            <person name="Palmer J.M."/>
        </authorList>
    </citation>
    <scope>NUCLEOTIDE SEQUENCE [LARGE SCALE GENOMIC DNA]</scope>
    <source>
        <strain evidence="2 3">GA_2019</strain>
        <tissue evidence="2">Muscle</tissue>
    </source>
</reference>
<evidence type="ECO:0000313" key="2">
    <source>
        <dbReference type="EMBL" id="MEQ2189894.1"/>
    </source>
</evidence>
<proteinExistence type="predicted"/>
<organism evidence="2 3">
    <name type="scientific">Goodea atripinnis</name>
    <dbReference type="NCBI Taxonomy" id="208336"/>
    <lineage>
        <taxon>Eukaryota</taxon>
        <taxon>Metazoa</taxon>
        <taxon>Chordata</taxon>
        <taxon>Craniata</taxon>
        <taxon>Vertebrata</taxon>
        <taxon>Euteleostomi</taxon>
        <taxon>Actinopterygii</taxon>
        <taxon>Neopterygii</taxon>
        <taxon>Teleostei</taxon>
        <taxon>Neoteleostei</taxon>
        <taxon>Acanthomorphata</taxon>
        <taxon>Ovalentaria</taxon>
        <taxon>Atherinomorphae</taxon>
        <taxon>Cyprinodontiformes</taxon>
        <taxon>Goodeidae</taxon>
        <taxon>Goodea</taxon>
    </lineage>
</organism>
<protein>
    <submittedName>
        <fullName evidence="2">Uncharacterized protein</fullName>
    </submittedName>
</protein>
<dbReference type="Proteomes" id="UP001476798">
    <property type="component" value="Unassembled WGS sequence"/>
</dbReference>
<dbReference type="Gene3D" id="1.10.287.1490">
    <property type="match status" value="1"/>
</dbReference>
<comment type="caution">
    <text evidence="2">The sequence shown here is derived from an EMBL/GenBank/DDBJ whole genome shotgun (WGS) entry which is preliminary data.</text>
</comment>
<accession>A0ABV0Q2C6</accession>
<gene>
    <name evidence="2" type="ORF">GOODEAATRI_030009</name>
</gene>
<feature type="non-terminal residue" evidence="2">
    <location>
        <position position="1"/>
    </location>
</feature>